<sequence>MKLHRPARRRATAPAVIRPRSIPVTLTVATPIALALACALAPGARAACIDCREAPAATPAAAAPALRAVEVRGSVAPGAGVARASHAPATNADPARLLLGLPGVSLNAAGGFSSLPQIDGLSDDRLAVQLDGAGLVASCPNHMNPVLSYALPSAVGRVTVYRGARPVSSGGDAIGGAVVVDSVPPQFAAPGRTVAGGEIGVGLRSNGRARAGDVSAHYGTDRFALRYNGGAASADDLHAGGDFKTFDASGRPGQNLGRDVIGSTAYRVRNQRLSAAWRRDDDTFGVTLAAQDAPLEGFPNQRMDLLGNTERRVELRWTRALEGATIDARVYAERVAHSMNFGADRQFLYGDAAGMPMNTDSHTTGANLKAGVELDAADTLHVGVDWQRYRLDDVWPASGSGMMAPDAFVNLADGRRDRLGAWGEWQRRLDRGWQLLAGARLEQVRSAAGAVHGYALPGAAWPGPGMQLRDAQTFNAATRSATDDNVDLSLIARGQPGRHVDVEFGVARNVRSPSLYQRYPWSTWPMAAVMNNLVGDGNGYIGNPALAPERATTVSATLELHDDDRAWRLSAMPFYTHVADYIDAVQWNAATDSAVAVPVTERFVTLKYQNQAARLYGIDVSARMPLARHGAVGDVDLEALLGWVRGVNTVTGNHLYGLMPPHARFTVAQRLRGWSNAVELVVVDAKTAVSAVRNEVPTAGYALLNLRASRSWSALRVDFGVDNVFDRAYALPTGGAYVGQGRTMAINGVPWGIALPGPGRSVYARGTLTF</sequence>
<comment type="subcellular location">
    <subcellularLocation>
        <location evidence="1">Cell outer membrane</location>
        <topology evidence="1">Multi-pass membrane protein</topology>
    </subcellularLocation>
</comment>
<comment type="caution">
    <text evidence="9">The sequence shown here is derived from an EMBL/GenBank/DDBJ whole genome shotgun (WGS) entry which is preliminary data.</text>
</comment>
<organism evidence="9">
    <name type="scientific">mine drainage metagenome</name>
    <dbReference type="NCBI Taxonomy" id="410659"/>
    <lineage>
        <taxon>unclassified sequences</taxon>
        <taxon>metagenomes</taxon>
        <taxon>ecological metagenomes</taxon>
    </lineage>
</organism>
<evidence type="ECO:0000256" key="5">
    <source>
        <dbReference type="ARBA" id="ARBA00023136"/>
    </source>
</evidence>
<keyword evidence="4" id="KW-0798">TonB box</keyword>
<evidence type="ECO:0000256" key="1">
    <source>
        <dbReference type="ARBA" id="ARBA00004571"/>
    </source>
</evidence>
<evidence type="ECO:0000256" key="6">
    <source>
        <dbReference type="ARBA" id="ARBA00023237"/>
    </source>
</evidence>
<dbReference type="PANTHER" id="PTHR30069">
    <property type="entry name" value="TONB-DEPENDENT OUTER MEMBRANE RECEPTOR"/>
    <property type="match status" value="1"/>
</dbReference>
<dbReference type="Gene3D" id="2.40.170.20">
    <property type="entry name" value="TonB-dependent receptor, beta-barrel domain"/>
    <property type="match status" value="1"/>
</dbReference>
<dbReference type="Pfam" id="PF07715">
    <property type="entry name" value="Plug"/>
    <property type="match status" value="1"/>
</dbReference>
<dbReference type="GO" id="GO:0009279">
    <property type="term" value="C:cell outer membrane"/>
    <property type="evidence" value="ECO:0007669"/>
    <property type="project" value="UniProtKB-SubCell"/>
</dbReference>
<reference evidence="9" key="1">
    <citation type="submission" date="2016-10" db="EMBL/GenBank/DDBJ databases">
        <title>Sequence of Gallionella enrichment culture.</title>
        <authorList>
            <person name="Poehlein A."/>
            <person name="Muehling M."/>
            <person name="Daniel R."/>
        </authorList>
    </citation>
    <scope>NUCLEOTIDE SEQUENCE</scope>
</reference>
<evidence type="ECO:0000256" key="4">
    <source>
        <dbReference type="ARBA" id="ARBA00023077"/>
    </source>
</evidence>
<proteinExistence type="predicted"/>
<dbReference type="Pfam" id="PF00593">
    <property type="entry name" value="TonB_dep_Rec_b-barrel"/>
    <property type="match status" value="1"/>
</dbReference>
<dbReference type="GO" id="GO:0044718">
    <property type="term" value="P:siderophore transmembrane transport"/>
    <property type="evidence" value="ECO:0007669"/>
    <property type="project" value="TreeGrafter"/>
</dbReference>
<feature type="domain" description="TonB-dependent receptor-like beta-barrel" evidence="7">
    <location>
        <begin position="269"/>
        <end position="724"/>
    </location>
</feature>
<dbReference type="InterPro" id="IPR039426">
    <property type="entry name" value="TonB-dep_rcpt-like"/>
</dbReference>
<protein>
    <submittedName>
        <fullName evidence="9">Heme/hemopexin utilization protein C</fullName>
    </submittedName>
</protein>
<dbReference type="EMBL" id="MLJW01001154">
    <property type="protein sequence ID" value="OIQ79821.1"/>
    <property type="molecule type" value="Genomic_DNA"/>
</dbReference>
<evidence type="ECO:0000259" key="8">
    <source>
        <dbReference type="Pfam" id="PF07715"/>
    </source>
</evidence>
<evidence type="ECO:0000256" key="3">
    <source>
        <dbReference type="ARBA" id="ARBA00022692"/>
    </source>
</evidence>
<dbReference type="InterPro" id="IPR036942">
    <property type="entry name" value="Beta-barrel_TonB_sf"/>
</dbReference>
<dbReference type="InterPro" id="IPR012910">
    <property type="entry name" value="Plug_dom"/>
</dbReference>
<accession>A0A1J5QVA5</accession>
<evidence type="ECO:0000256" key="2">
    <source>
        <dbReference type="ARBA" id="ARBA00022448"/>
    </source>
</evidence>
<dbReference type="AlphaFoldDB" id="A0A1J5QVA5"/>
<dbReference type="SUPFAM" id="SSF56935">
    <property type="entry name" value="Porins"/>
    <property type="match status" value="1"/>
</dbReference>
<gene>
    <name evidence="9" type="primary">hxuC_2</name>
    <name evidence="9" type="ORF">GALL_384340</name>
</gene>
<keyword evidence="2" id="KW-0813">Transport</keyword>
<dbReference type="PANTHER" id="PTHR30069:SF49">
    <property type="entry name" value="OUTER MEMBRANE PROTEIN C"/>
    <property type="match status" value="1"/>
</dbReference>
<dbReference type="InterPro" id="IPR000531">
    <property type="entry name" value="Beta-barrel_TonB"/>
</dbReference>
<evidence type="ECO:0000313" key="9">
    <source>
        <dbReference type="EMBL" id="OIQ79821.1"/>
    </source>
</evidence>
<feature type="domain" description="TonB-dependent receptor plug" evidence="8">
    <location>
        <begin position="92"/>
        <end position="177"/>
    </location>
</feature>
<dbReference type="Gene3D" id="2.170.130.10">
    <property type="entry name" value="TonB-dependent receptor, plug domain"/>
    <property type="match status" value="1"/>
</dbReference>
<keyword evidence="3" id="KW-0812">Transmembrane</keyword>
<evidence type="ECO:0000259" key="7">
    <source>
        <dbReference type="Pfam" id="PF00593"/>
    </source>
</evidence>
<keyword evidence="6" id="KW-0998">Cell outer membrane</keyword>
<name>A0A1J5QVA5_9ZZZZ</name>
<dbReference type="GO" id="GO:0015344">
    <property type="term" value="F:siderophore uptake transmembrane transporter activity"/>
    <property type="evidence" value="ECO:0007669"/>
    <property type="project" value="TreeGrafter"/>
</dbReference>
<dbReference type="InterPro" id="IPR037066">
    <property type="entry name" value="Plug_dom_sf"/>
</dbReference>
<keyword evidence="5" id="KW-0472">Membrane</keyword>